<keyword evidence="1" id="KW-1185">Reference proteome</keyword>
<dbReference type="RefSeq" id="XP_075086204.1">
    <property type="nucleotide sequence ID" value="XM_075230103.1"/>
</dbReference>
<evidence type="ECO:0000313" key="1">
    <source>
        <dbReference type="Proteomes" id="UP000790787"/>
    </source>
</evidence>
<organism evidence="1 2">
    <name type="scientific">Nicotiana tabacum</name>
    <name type="common">Common tobacco</name>
    <dbReference type="NCBI Taxonomy" id="4097"/>
    <lineage>
        <taxon>Eukaryota</taxon>
        <taxon>Viridiplantae</taxon>
        <taxon>Streptophyta</taxon>
        <taxon>Embryophyta</taxon>
        <taxon>Tracheophyta</taxon>
        <taxon>Spermatophyta</taxon>
        <taxon>Magnoliopsida</taxon>
        <taxon>eudicotyledons</taxon>
        <taxon>Gunneridae</taxon>
        <taxon>Pentapetalae</taxon>
        <taxon>asterids</taxon>
        <taxon>lamiids</taxon>
        <taxon>Solanales</taxon>
        <taxon>Solanaceae</taxon>
        <taxon>Nicotianoideae</taxon>
        <taxon>Nicotianeae</taxon>
        <taxon>Nicotiana</taxon>
    </lineage>
</organism>
<dbReference type="Proteomes" id="UP000790787">
    <property type="component" value="Chromosome 14"/>
</dbReference>
<proteinExistence type="predicted"/>
<reference evidence="1" key="1">
    <citation type="journal article" date="2014" name="Nat. Commun.">
        <title>The tobacco genome sequence and its comparison with those of tomato and potato.</title>
        <authorList>
            <person name="Sierro N."/>
            <person name="Battey J.N."/>
            <person name="Ouadi S."/>
            <person name="Bakaher N."/>
            <person name="Bovet L."/>
            <person name="Willig A."/>
            <person name="Goepfert S."/>
            <person name="Peitsch M.C."/>
            <person name="Ivanov N.V."/>
        </authorList>
    </citation>
    <scope>NUCLEOTIDE SEQUENCE [LARGE SCALE GENOMIC DNA]</scope>
</reference>
<reference evidence="2" key="2">
    <citation type="submission" date="2025-08" db="UniProtKB">
        <authorList>
            <consortium name="RefSeq"/>
        </authorList>
    </citation>
    <scope>IDENTIFICATION</scope>
    <source>
        <tissue evidence="2">Leaf</tissue>
    </source>
</reference>
<protein>
    <submittedName>
        <fullName evidence="2">Uncharacterized protein LOC142168927</fullName>
    </submittedName>
</protein>
<accession>A0AC58SML4</accession>
<gene>
    <name evidence="2" type="primary">LOC142168927</name>
</gene>
<sequence length="133" mass="14755">MVPAPVATPPAQQARVITSNVDNILFSHELFKGYSRKRISPRCVLKVDLRKVYDSTECSFLRRMLIALGFPFKIVQWIMACVTTVSYSLMLNGGLTPPFKGKGGIREGDPIADLESIRILNAAFHRFSVVSGL</sequence>
<evidence type="ECO:0000313" key="2">
    <source>
        <dbReference type="RefSeq" id="XP_075086204.1"/>
    </source>
</evidence>
<name>A0AC58SML4_TOBAC</name>